<evidence type="ECO:0000313" key="10">
    <source>
        <dbReference type="Proteomes" id="UP000626092"/>
    </source>
</evidence>
<dbReference type="GO" id="GO:0004252">
    <property type="term" value="F:serine-type endopeptidase activity"/>
    <property type="evidence" value="ECO:0007669"/>
    <property type="project" value="InterPro"/>
</dbReference>
<dbReference type="GO" id="GO:0016020">
    <property type="term" value="C:membrane"/>
    <property type="evidence" value="ECO:0007669"/>
    <property type="project" value="UniProtKB-SubCell"/>
</dbReference>
<comment type="similarity">
    <text evidence="2 6">Belongs to the peptidase S54 family.</text>
</comment>
<keyword evidence="6" id="KW-0378">Hydrolase</keyword>
<organism evidence="9 10">
    <name type="scientific">Rhododendron simsii</name>
    <name type="common">Sims's rhododendron</name>
    <dbReference type="NCBI Taxonomy" id="118357"/>
    <lineage>
        <taxon>Eukaryota</taxon>
        <taxon>Viridiplantae</taxon>
        <taxon>Streptophyta</taxon>
        <taxon>Embryophyta</taxon>
        <taxon>Tracheophyta</taxon>
        <taxon>Spermatophyta</taxon>
        <taxon>Magnoliopsida</taxon>
        <taxon>eudicotyledons</taxon>
        <taxon>Gunneridae</taxon>
        <taxon>Pentapetalae</taxon>
        <taxon>asterids</taxon>
        <taxon>Ericales</taxon>
        <taxon>Ericaceae</taxon>
        <taxon>Ericoideae</taxon>
        <taxon>Rhodoreae</taxon>
        <taxon>Rhododendron</taxon>
    </lineage>
</organism>
<evidence type="ECO:0000256" key="5">
    <source>
        <dbReference type="ARBA" id="ARBA00023136"/>
    </source>
</evidence>
<keyword evidence="5 6" id="KW-0472">Membrane</keyword>
<accession>A0A834GQC0</accession>
<reference evidence="9" key="1">
    <citation type="submission" date="2019-11" db="EMBL/GenBank/DDBJ databases">
        <authorList>
            <person name="Liu Y."/>
            <person name="Hou J."/>
            <person name="Li T.-Q."/>
            <person name="Guan C.-H."/>
            <person name="Wu X."/>
            <person name="Wu H.-Z."/>
            <person name="Ling F."/>
            <person name="Zhang R."/>
            <person name="Shi X.-G."/>
            <person name="Ren J.-P."/>
            <person name="Chen E.-F."/>
            <person name="Sun J.-M."/>
        </authorList>
    </citation>
    <scope>NUCLEOTIDE SEQUENCE</scope>
    <source>
        <strain evidence="9">Adult_tree_wgs_1</strain>
        <tissue evidence="9">Leaves</tissue>
    </source>
</reference>
<comment type="caution">
    <text evidence="9">The sequence shown here is derived from an EMBL/GenBank/DDBJ whole genome shotgun (WGS) entry which is preliminary data.</text>
</comment>
<keyword evidence="6" id="KW-0645">Protease</keyword>
<feature type="domain" description="Peptidase S54 rhomboid" evidence="8">
    <location>
        <begin position="117"/>
        <end position="253"/>
    </location>
</feature>
<feature type="transmembrane region" description="Helical" evidence="6">
    <location>
        <begin position="236"/>
        <end position="255"/>
    </location>
</feature>
<dbReference type="EC" id="3.4.21.105" evidence="6"/>
<keyword evidence="10" id="KW-1185">Reference proteome</keyword>
<comment type="catalytic activity">
    <reaction evidence="6">
        <text>Cleaves type-1 transmembrane domains using a catalytic dyad composed of serine and histidine that are contributed by different transmembrane domains.</text>
        <dbReference type="EC" id="3.4.21.105"/>
    </reaction>
</comment>
<proteinExistence type="inferred from homology"/>
<gene>
    <name evidence="9" type="ORF">RHSIM_Rhsim06G0110200</name>
</gene>
<dbReference type="InterPro" id="IPR035952">
    <property type="entry name" value="Rhomboid-like_sf"/>
</dbReference>
<evidence type="ECO:0000313" key="9">
    <source>
        <dbReference type="EMBL" id="KAF7139923.1"/>
    </source>
</evidence>
<dbReference type="GO" id="GO:0006508">
    <property type="term" value="P:proteolysis"/>
    <property type="evidence" value="ECO:0007669"/>
    <property type="project" value="UniProtKB-KW"/>
</dbReference>
<dbReference type="InterPro" id="IPR022764">
    <property type="entry name" value="Peptidase_S54_rhomboid_dom"/>
</dbReference>
<feature type="compositionally biased region" description="Basic and acidic residues" evidence="7">
    <location>
        <begin position="1"/>
        <end position="14"/>
    </location>
</feature>
<feature type="transmembrane region" description="Helical" evidence="6">
    <location>
        <begin position="127"/>
        <end position="147"/>
    </location>
</feature>
<sequence length="381" mass="42650">MAQTTAKDHTHIEINLKTPPPPPQPRLSIDSSAADEFGKEQSQRVPFFKTLYSQQRRNKREDAWVISLFVIFHLVAFVVTIIVNDCWRNSHHDCALKPLGMLDEMGALRRTFLTKHHQVWRLFASPLLHAGVVHLIINLSSVIFVGIHMEQEFGPLRIGIIYLLSGFSGSLVAALFLEDRPSATSSGALFGLLGAMLSGLLRNWNFYSNKFAAIVAILSISVINLMLGLLPYVNNFANIGGFISGFLLGLVLLFSPRLAQMPHCKGGLFDNEVTFSVKLRQKLDRPKLRSVSLVIFSLLLAGVIVAVIHGINANKYCGWCRYVDCVPSKWWSCNHKQMYCERAESEGRLTLTCNGSDKFRVFPFTGIKKARIEDLCNLICS</sequence>
<feature type="transmembrane region" description="Helical" evidence="6">
    <location>
        <begin position="183"/>
        <end position="204"/>
    </location>
</feature>
<evidence type="ECO:0000256" key="4">
    <source>
        <dbReference type="ARBA" id="ARBA00022989"/>
    </source>
</evidence>
<keyword evidence="3 6" id="KW-0812">Transmembrane</keyword>
<dbReference type="AlphaFoldDB" id="A0A834GQC0"/>
<evidence type="ECO:0000256" key="2">
    <source>
        <dbReference type="ARBA" id="ARBA00009045"/>
    </source>
</evidence>
<evidence type="ECO:0000259" key="8">
    <source>
        <dbReference type="Pfam" id="PF01694"/>
    </source>
</evidence>
<feature type="transmembrane region" description="Helical" evidence="6">
    <location>
        <begin position="63"/>
        <end position="83"/>
    </location>
</feature>
<feature type="transmembrane region" description="Helical" evidence="6">
    <location>
        <begin position="290"/>
        <end position="311"/>
    </location>
</feature>
<dbReference type="EMBL" id="WJXA01000006">
    <property type="protein sequence ID" value="KAF7139923.1"/>
    <property type="molecule type" value="Genomic_DNA"/>
</dbReference>
<dbReference type="Gene3D" id="1.20.1540.10">
    <property type="entry name" value="Rhomboid-like"/>
    <property type="match status" value="1"/>
</dbReference>
<dbReference type="InterPro" id="IPR002610">
    <property type="entry name" value="Peptidase_S54_rhomboid-like"/>
</dbReference>
<dbReference type="SUPFAM" id="SSF144091">
    <property type="entry name" value="Rhomboid-like"/>
    <property type="match status" value="1"/>
</dbReference>
<feature type="transmembrane region" description="Helical" evidence="6">
    <location>
        <begin position="159"/>
        <end position="177"/>
    </location>
</feature>
<name>A0A834GQC0_RHOSS</name>
<keyword evidence="4 6" id="KW-1133">Transmembrane helix</keyword>
<dbReference type="PANTHER" id="PTHR22936:SF75">
    <property type="entry name" value="RHOMBOID-LIKE PROTEIN 8"/>
    <property type="match status" value="1"/>
</dbReference>
<keyword evidence="6" id="KW-0720">Serine protease</keyword>
<dbReference type="OrthoDB" id="418595at2759"/>
<dbReference type="PANTHER" id="PTHR22936">
    <property type="entry name" value="RHOMBOID-RELATED"/>
    <property type="match status" value="1"/>
</dbReference>
<evidence type="ECO:0000256" key="6">
    <source>
        <dbReference type="RuleBase" id="RU362115"/>
    </source>
</evidence>
<dbReference type="Pfam" id="PF01694">
    <property type="entry name" value="Rhomboid"/>
    <property type="match status" value="1"/>
</dbReference>
<evidence type="ECO:0000256" key="1">
    <source>
        <dbReference type="ARBA" id="ARBA00004141"/>
    </source>
</evidence>
<evidence type="ECO:0000256" key="3">
    <source>
        <dbReference type="ARBA" id="ARBA00022692"/>
    </source>
</evidence>
<comment type="function">
    <text evidence="6">Serine protease involved in intramembrane proteolysis.</text>
</comment>
<feature type="transmembrane region" description="Helical" evidence="6">
    <location>
        <begin position="211"/>
        <end position="230"/>
    </location>
</feature>
<dbReference type="Proteomes" id="UP000626092">
    <property type="component" value="Unassembled WGS sequence"/>
</dbReference>
<feature type="region of interest" description="Disordered" evidence="7">
    <location>
        <begin position="1"/>
        <end position="30"/>
    </location>
</feature>
<evidence type="ECO:0000256" key="7">
    <source>
        <dbReference type="SAM" id="MobiDB-lite"/>
    </source>
</evidence>
<protein>
    <recommendedName>
        <fullName evidence="6">RHOMBOID-like protein</fullName>
        <ecNumber evidence="6">3.4.21.105</ecNumber>
    </recommendedName>
</protein>
<comment type="subcellular location">
    <subcellularLocation>
        <location evidence="1 6">Membrane</location>
        <topology evidence="1 6">Multi-pass membrane protein</topology>
    </subcellularLocation>
</comment>